<dbReference type="AlphaFoldDB" id="A0A6G9QR63"/>
<reference evidence="1 2" key="1">
    <citation type="submission" date="2020-03" db="EMBL/GenBank/DDBJ databases">
        <title>Complete genome sequence of Shewanella sp.</title>
        <authorList>
            <person name="Kim Y.-S."/>
            <person name="Kim S.-J."/>
            <person name="Jung H.-K."/>
            <person name="Kim K.-H."/>
        </authorList>
    </citation>
    <scope>NUCLEOTIDE SEQUENCE [LARGE SCALE GENOMIC DNA]</scope>
    <source>
        <strain evidence="1 2">PN3F2</strain>
        <plasmid evidence="1 2">pPN3F2_2</plasmid>
    </source>
</reference>
<dbReference type="EMBL" id="CP050315">
    <property type="protein sequence ID" value="QIR16545.1"/>
    <property type="molecule type" value="Genomic_DNA"/>
</dbReference>
<dbReference type="KEGG" id="saes:HBH39_18900"/>
<dbReference type="Proteomes" id="UP000502608">
    <property type="component" value="Plasmid pPN3F2_2"/>
</dbReference>
<sequence length="166" mass="18325">MAIKEKTTMRLQFVGSTSEEVAFINFLQSLRGAKYHVVPSYVLQLAMIGFRASDSNLLEVAGIEKDKVDLNGLNGMSDISNNHNNSGMETSRQSANLELTDSQIQDLAKNIAIEMKRLNIAQGVNSILAGNDSPNEDAENQIEEEIVEIEEIESEQLKSLKGTSFF</sequence>
<protein>
    <submittedName>
        <fullName evidence="1">Uncharacterized protein</fullName>
    </submittedName>
</protein>
<organism evidence="1 2">
    <name type="scientific">Shewanella aestuarii</name>
    <dbReference type="NCBI Taxonomy" id="1028752"/>
    <lineage>
        <taxon>Bacteria</taxon>
        <taxon>Pseudomonadati</taxon>
        <taxon>Pseudomonadota</taxon>
        <taxon>Gammaproteobacteria</taxon>
        <taxon>Alteromonadales</taxon>
        <taxon>Shewanellaceae</taxon>
        <taxon>Shewanella</taxon>
    </lineage>
</organism>
<name>A0A6G9QR63_9GAMM</name>
<geneLocation type="plasmid" evidence="1 2">
    <name>pPN3F2_2</name>
</geneLocation>
<keyword evidence="1" id="KW-0614">Plasmid</keyword>
<accession>A0A6G9QR63</accession>
<evidence type="ECO:0000313" key="1">
    <source>
        <dbReference type="EMBL" id="QIR16545.1"/>
    </source>
</evidence>
<dbReference type="RefSeq" id="WP_167680373.1">
    <property type="nucleotide sequence ID" value="NZ_CP050315.1"/>
</dbReference>
<gene>
    <name evidence="1" type="ORF">HBH39_18900</name>
</gene>
<proteinExistence type="predicted"/>
<keyword evidence="2" id="KW-1185">Reference proteome</keyword>
<evidence type="ECO:0000313" key="2">
    <source>
        <dbReference type="Proteomes" id="UP000502608"/>
    </source>
</evidence>